<feature type="signal peptide" evidence="2">
    <location>
        <begin position="1"/>
        <end position="18"/>
    </location>
</feature>
<dbReference type="InterPro" id="IPR039448">
    <property type="entry name" value="Beta_helix"/>
</dbReference>
<evidence type="ECO:0000256" key="2">
    <source>
        <dbReference type="SAM" id="SignalP"/>
    </source>
</evidence>
<dbReference type="InterPro" id="IPR012334">
    <property type="entry name" value="Pectin_lyas_fold"/>
</dbReference>
<gene>
    <name evidence="4" type="ORF">AMJ44_09320</name>
</gene>
<organism evidence="4 5">
    <name type="scientific">candidate division WOR-1 bacterium DG_54_3</name>
    <dbReference type="NCBI Taxonomy" id="1703775"/>
    <lineage>
        <taxon>Bacteria</taxon>
        <taxon>Bacillati</taxon>
        <taxon>Saganbacteria</taxon>
    </lineage>
</organism>
<dbReference type="InterPro" id="IPR051550">
    <property type="entry name" value="SCF-Subunits/Alg-Epimerases"/>
</dbReference>
<accession>A0A0S7XUD1</accession>
<feature type="chain" id="PRO_5006640242" description="Right handed beta helix domain-containing protein" evidence="2">
    <location>
        <begin position="19"/>
        <end position="386"/>
    </location>
</feature>
<dbReference type="Proteomes" id="UP000051861">
    <property type="component" value="Unassembled WGS sequence"/>
</dbReference>
<evidence type="ECO:0000313" key="4">
    <source>
        <dbReference type="EMBL" id="KPJ65855.1"/>
    </source>
</evidence>
<evidence type="ECO:0000256" key="1">
    <source>
        <dbReference type="ARBA" id="ARBA00022737"/>
    </source>
</evidence>
<dbReference type="InterPro" id="IPR011050">
    <property type="entry name" value="Pectin_lyase_fold/virulence"/>
</dbReference>
<dbReference type="Gene3D" id="2.160.20.10">
    <property type="entry name" value="Single-stranded right-handed beta-helix, Pectin lyase-like"/>
    <property type="match status" value="1"/>
</dbReference>
<evidence type="ECO:0000259" key="3">
    <source>
        <dbReference type="Pfam" id="PF13229"/>
    </source>
</evidence>
<sequence length="386" mass="41598">MTRLFIFLCSIYLFFAQAVPVNITAAAQGRTIRIPKDYSSIQKGIDKAVDGDTILVAPGTYHENINFLGKKIVLASHFILKGDTTIISKTILDGSKSDNKDSASVVKFTSGEDSSSVIIGFTIQNGSGVLILKPDGYGGGGILCISSSPRIIHNIIKYNFAYAYGGGIYCQDGSPQIIQNIVRENSTNFFGGGIFSNKASPKIDENTLQYNSAQYGRGGGIHCYSDTGLIKRNLILDNTCYLEGGGVCCESSSVALIINNTFVRNQAVAGSGIGCIKSSSPKIVNNIIAFGQTASLWCDKSSNPFITHNDFWKNTGENYGSCQPSLDNLFVDPLFVNLMGGEAYSIHTNFHLKKDSPCIDAGDTTLVQKDPDGTKPDLGAFYFRSR</sequence>
<dbReference type="Pfam" id="PF13229">
    <property type="entry name" value="Beta_helix"/>
    <property type="match status" value="1"/>
</dbReference>
<keyword evidence="1" id="KW-0677">Repeat</keyword>
<dbReference type="SUPFAM" id="SSF51126">
    <property type="entry name" value="Pectin lyase-like"/>
    <property type="match status" value="1"/>
</dbReference>
<dbReference type="PANTHER" id="PTHR22990:SF15">
    <property type="entry name" value="F-BOX ONLY PROTEIN 10"/>
    <property type="match status" value="1"/>
</dbReference>
<feature type="domain" description="Right handed beta helix" evidence="3">
    <location>
        <begin position="206"/>
        <end position="315"/>
    </location>
</feature>
<dbReference type="AlphaFoldDB" id="A0A0S7XUD1"/>
<reference evidence="4 5" key="1">
    <citation type="journal article" date="2015" name="Microbiome">
        <title>Genomic resolution of linkages in carbon, nitrogen, and sulfur cycling among widespread estuary sediment bacteria.</title>
        <authorList>
            <person name="Baker B.J."/>
            <person name="Lazar C.S."/>
            <person name="Teske A.P."/>
            <person name="Dick G.J."/>
        </authorList>
    </citation>
    <scope>NUCLEOTIDE SEQUENCE [LARGE SCALE GENOMIC DNA]</scope>
    <source>
        <strain evidence="4">DG_54_3</strain>
    </source>
</reference>
<dbReference type="PANTHER" id="PTHR22990">
    <property type="entry name" value="F-BOX ONLY PROTEIN"/>
    <property type="match status" value="1"/>
</dbReference>
<evidence type="ECO:0000313" key="5">
    <source>
        <dbReference type="Proteomes" id="UP000051861"/>
    </source>
</evidence>
<protein>
    <recommendedName>
        <fullName evidence="3">Right handed beta helix domain-containing protein</fullName>
    </recommendedName>
</protein>
<name>A0A0S7XUD1_UNCSA</name>
<dbReference type="EMBL" id="LIZX01000099">
    <property type="protein sequence ID" value="KPJ65855.1"/>
    <property type="molecule type" value="Genomic_DNA"/>
</dbReference>
<proteinExistence type="predicted"/>
<comment type="caution">
    <text evidence="4">The sequence shown here is derived from an EMBL/GenBank/DDBJ whole genome shotgun (WGS) entry which is preliminary data.</text>
</comment>
<keyword evidence="2" id="KW-0732">Signal</keyword>